<dbReference type="Gene3D" id="2.60.40.420">
    <property type="entry name" value="Cupredoxins - blue copper proteins"/>
    <property type="match status" value="1"/>
</dbReference>
<sequence>MKSRTAAVVVAICATAALTACGDDDTAPKGSQVPVTATDTSCEVTTTLFNPGAVTFTVTNRGQQATGVYLYGREDAGFTKVVAETAEVAPGKTGDLRATLATGLYEVACKPGRKGDGMRTRITVSDDGTVASAAAETAYDREVAVELTGAGIAGADGLIAEPGEKIALRVTNKTTGARTLHVLDPDAKPAAEIKVKPGGKAEAVVVLGGAGTWTLKVQGDGVEPVTRQFVVR</sequence>
<dbReference type="InterPro" id="IPR050894">
    <property type="entry name" value="EfeM/EfeO_iron_uptake"/>
</dbReference>
<dbReference type="GeneID" id="43278004"/>
<dbReference type="PANTHER" id="PTHR39192:SF1">
    <property type="entry name" value="IRON UPTAKE SYSTEM COMPONENT EFEO"/>
    <property type="match status" value="1"/>
</dbReference>
<feature type="chain" id="PRO_5008747639" description="Cupredoxin-like domain-containing protein" evidence="1">
    <location>
        <begin position="23"/>
        <end position="232"/>
    </location>
</feature>
<feature type="signal peptide" evidence="1">
    <location>
        <begin position="1"/>
        <end position="22"/>
    </location>
</feature>
<dbReference type="PANTHER" id="PTHR39192">
    <property type="entry name" value="IRON UPTAKE SYSTEM COMPONENT EFEO"/>
    <property type="match status" value="1"/>
</dbReference>
<dbReference type="RefSeq" id="WP_091308713.1">
    <property type="nucleotide sequence ID" value="NZ_FMIB01000002.1"/>
</dbReference>
<gene>
    <name evidence="2" type="ORF">GA0070603_1338</name>
</gene>
<accession>A0A1C6UDU2</accession>
<proteinExistence type="predicted"/>
<dbReference type="OrthoDB" id="7260758at2"/>
<keyword evidence="1" id="KW-0732">Signal</keyword>
<dbReference type="InterPro" id="IPR008972">
    <property type="entry name" value="Cupredoxin"/>
</dbReference>
<dbReference type="Proteomes" id="UP000198605">
    <property type="component" value="Unassembled WGS sequence"/>
</dbReference>
<name>A0A1C6UDU2_9ACTN</name>
<evidence type="ECO:0000313" key="3">
    <source>
        <dbReference type="Proteomes" id="UP000198605"/>
    </source>
</evidence>
<evidence type="ECO:0000256" key="1">
    <source>
        <dbReference type="SAM" id="SignalP"/>
    </source>
</evidence>
<dbReference type="SUPFAM" id="SSF49503">
    <property type="entry name" value="Cupredoxins"/>
    <property type="match status" value="1"/>
</dbReference>
<dbReference type="PROSITE" id="PS51257">
    <property type="entry name" value="PROKAR_LIPOPROTEIN"/>
    <property type="match status" value="1"/>
</dbReference>
<evidence type="ECO:0008006" key="4">
    <source>
        <dbReference type="Google" id="ProtNLM"/>
    </source>
</evidence>
<dbReference type="STRING" id="47854.GA0070603_1338"/>
<dbReference type="EMBL" id="FMIB01000002">
    <property type="protein sequence ID" value="SCL52144.1"/>
    <property type="molecule type" value="Genomic_DNA"/>
</dbReference>
<dbReference type="AlphaFoldDB" id="A0A1C6UDU2"/>
<evidence type="ECO:0000313" key="2">
    <source>
        <dbReference type="EMBL" id="SCL52144.1"/>
    </source>
</evidence>
<reference evidence="3" key="1">
    <citation type="submission" date="2016-06" db="EMBL/GenBank/DDBJ databases">
        <authorList>
            <person name="Varghese N."/>
            <person name="Submissions Spin"/>
        </authorList>
    </citation>
    <scope>NUCLEOTIDE SEQUENCE [LARGE SCALE GENOMIC DNA]</scope>
    <source>
        <strain evidence="3">DSM 44151</strain>
    </source>
</reference>
<protein>
    <recommendedName>
        <fullName evidence="4">Cupredoxin-like domain-containing protein</fullName>
    </recommendedName>
</protein>
<organism evidence="2 3">
    <name type="scientific">Micromonospora chersina</name>
    <dbReference type="NCBI Taxonomy" id="47854"/>
    <lineage>
        <taxon>Bacteria</taxon>
        <taxon>Bacillati</taxon>
        <taxon>Actinomycetota</taxon>
        <taxon>Actinomycetes</taxon>
        <taxon>Micromonosporales</taxon>
        <taxon>Micromonosporaceae</taxon>
        <taxon>Micromonospora</taxon>
    </lineage>
</organism>
<keyword evidence="3" id="KW-1185">Reference proteome</keyword>